<sequence>MDWTILAEAIASEVEQGERDELDAEVADLADAERATLTVGDRLRGAVGASIEVAVRGLVLDGVVEAVGESWFLLTDATHEHIVLTEAVVSLSRVSWAQTPGSGLPVSVGSFVRQLQDTYVALRGPDVNVAGRVVGVGRDHLLIEEEGGDRYGSYAQPWEARYDFGQRERLSQIVIPIDAIAVMSQARVNRGV</sequence>
<accession>A0A0W1KL39</accession>
<dbReference type="PATRIC" id="fig|59561.3.peg.830"/>
<protein>
    <submittedName>
        <fullName evidence="1">Uncharacterized protein</fullName>
    </submittedName>
</protein>
<evidence type="ECO:0000313" key="2">
    <source>
        <dbReference type="Proteomes" id="UP000054404"/>
    </source>
</evidence>
<dbReference type="AlphaFoldDB" id="A0A0W1KL39"/>
<proteinExistence type="predicted"/>
<keyword evidence="2" id="KW-1185">Reference proteome</keyword>
<comment type="caution">
    <text evidence="1">The sequence shown here is derived from an EMBL/GenBank/DDBJ whole genome shotgun (WGS) entry which is preliminary data.</text>
</comment>
<reference evidence="1 2" key="1">
    <citation type="submission" date="2015-11" db="EMBL/GenBank/DDBJ databases">
        <title>Draft Genome Sequence of the Type Strain Trueperella bernardiae LCDC 89-0504T, Isolated from Blood Culture.</title>
        <authorList>
            <person name="Bernier A.-M."/>
            <person name="Bernard K."/>
        </authorList>
    </citation>
    <scope>NUCLEOTIDE SEQUENCE [LARGE SCALE GENOMIC DNA]</scope>
    <source>
        <strain evidence="1 2">LCDC 89-0504</strain>
    </source>
</reference>
<dbReference type="OrthoDB" id="3827359at2"/>
<gene>
    <name evidence="1" type="ORF">AQZ59_00837</name>
</gene>
<name>A0A0W1KL39_9ACTO</name>
<evidence type="ECO:0000313" key="1">
    <source>
        <dbReference type="EMBL" id="KTF04316.1"/>
    </source>
</evidence>
<dbReference type="STRING" id="59561.AQZ59_00837"/>
<dbReference type="RefSeq" id="WP_062613403.1">
    <property type="nucleotide sequence ID" value="NZ_LNIZ01000003.1"/>
</dbReference>
<organism evidence="1 2">
    <name type="scientific">Trueperella bernardiae</name>
    <dbReference type="NCBI Taxonomy" id="59561"/>
    <lineage>
        <taxon>Bacteria</taxon>
        <taxon>Bacillati</taxon>
        <taxon>Actinomycetota</taxon>
        <taxon>Actinomycetes</taxon>
        <taxon>Actinomycetales</taxon>
        <taxon>Actinomycetaceae</taxon>
        <taxon>Trueperella</taxon>
    </lineage>
</organism>
<dbReference type="Proteomes" id="UP000054404">
    <property type="component" value="Unassembled WGS sequence"/>
</dbReference>
<dbReference type="EMBL" id="LNIZ01000003">
    <property type="protein sequence ID" value="KTF04316.1"/>
    <property type="molecule type" value="Genomic_DNA"/>
</dbReference>